<dbReference type="InterPro" id="IPR018060">
    <property type="entry name" value="HTH_AraC"/>
</dbReference>
<protein>
    <submittedName>
        <fullName evidence="5">AraC-like DNA-binding protein</fullName>
    </submittedName>
</protein>
<dbReference type="InterPro" id="IPR018062">
    <property type="entry name" value="HTH_AraC-typ_CS"/>
</dbReference>
<keyword evidence="2" id="KW-0238">DNA-binding</keyword>
<accession>A0ABU0E0F7</accession>
<dbReference type="PROSITE" id="PS01124">
    <property type="entry name" value="HTH_ARAC_FAMILY_2"/>
    <property type="match status" value="1"/>
</dbReference>
<dbReference type="PANTHER" id="PTHR43280">
    <property type="entry name" value="ARAC-FAMILY TRANSCRIPTIONAL REGULATOR"/>
    <property type="match status" value="1"/>
</dbReference>
<proteinExistence type="predicted"/>
<dbReference type="Proteomes" id="UP001230220">
    <property type="component" value="Unassembled WGS sequence"/>
</dbReference>
<name>A0ABU0E0F7_9FIRM</name>
<dbReference type="Pfam" id="PF12833">
    <property type="entry name" value="HTH_18"/>
    <property type="match status" value="1"/>
</dbReference>
<dbReference type="InterPro" id="IPR009057">
    <property type="entry name" value="Homeodomain-like_sf"/>
</dbReference>
<dbReference type="Gene3D" id="1.10.10.60">
    <property type="entry name" value="Homeodomain-like"/>
    <property type="match status" value="2"/>
</dbReference>
<keyword evidence="6" id="KW-1185">Reference proteome</keyword>
<dbReference type="PANTHER" id="PTHR43280:SF28">
    <property type="entry name" value="HTH-TYPE TRANSCRIPTIONAL ACTIVATOR RHAS"/>
    <property type="match status" value="1"/>
</dbReference>
<keyword evidence="3" id="KW-0804">Transcription</keyword>
<evidence type="ECO:0000313" key="5">
    <source>
        <dbReference type="EMBL" id="MDQ0360300.1"/>
    </source>
</evidence>
<gene>
    <name evidence="5" type="ORF">J2S15_001031</name>
</gene>
<dbReference type="EMBL" id="JAUSUR010000001">
    <property type="protein sequence ID" value="MDQ0360300.1"/>
    <property type="molecule type" value="Genomic_DNA"/>
</dbReference>
<evidence type="ECO:0000256" key="2">
    <source>
        <dbReference type="ARBA" id="ARBA00023125"/>
    </source>
</evidence>
<dbReference type="SUPFAM" id="SSF46689">
    <property type="entry name" value="Homeodomain-like"/>
    <property type="match status" value="2"/>
</dbReference>
<evidence type="ECO:0000256" key="3">
    <source>
        <dbReference type="ARBA" id="ARBA00023163"/>
    </source>
</evidence>
<dbReference type="RefSeq" id="WP_307406087.1">
    <property type="nucleotide sequence ID" value="NZ_JAUSUR010000001.1"/>
</dbReference>
<feature type="domain" description="HTH araC/xylS-type" evidence="4">
    <location>
        <begin position="135"/>
        <end position="233"/>
    </location>
</feature>
<comment type="caution">
    <text evidence="5">The sequence shown here is derived from an EMBL/GenBank/DDBJ whole genome shotgun (WGS) entry which is preliminary data.</text>
</comment>
<organism evidence="5 6">
    <name type="scientific">Breznakia pachnodae</name>
    <dbReference type="NCBI Taxonomy" id="265178"/>
    <lineage>
        <taxon>Bacteria</taxon>
        <taxon>Bacillati</taxon>
        <taxon>Bacillota</taxon>
        <taxon>Erysipelotrichia</taxon>
        <taxon>Erysipelotrichales</taxon>
        <taxon>Erysipelotrichaceae</taxon>
        <taxon>Breznakia</taxon>
    </lineage>
</organism>
<reference evidence="5 6" key="1">
    <citation type="submission" date="2023-07" db="EMBL/GenBank/DDBJ databases">
        <title>Genomic Encyclopedia of Type Strains, Phase IV (KMG-IV): sequencing the most valuable type-strain genomes for metagenomic binning, comparative biology and taxonomic classification.</title>
        <authorList>
            <person name="Goeker M."/>
        </authorList>
    </citation>
    <scope>NUCLEOTIDE SEQUENCE [LARGE SCALE GENOMIC DNA]</scope>
    <source>
        <strain evidence="5 6">DSM 16784</strain>
    </source>
</reference>
<evidence type="ECO:0000259" key="4">
    <source>
        <dbReference type="PROSITE" id="PS01124"/>
    </source>
</evidence>
<keyword evidence="1" id="KW-0805">Transcription regulation</keyword>
<dbReference type="PROSITE" id="PS00041">
    <property type="entry name" value="HTH_ARAC_FAMILY_1"/>
    <property type="match status" value="1"/>
</dbReference>
<sequence>MKNNSIFETSVSSFIFDYKHHTYEEEKNNLSNLLKSESSLGILSVDLNTYMEVLGPDPIRAMKNSLITFITLLCRSAIDLGVPAEKSFSLSDYYINELESCDTPKALQVLSDDLLNTYKGLVKETDIYNYCYHVEKAVRYINANIYNNLQVQDVCSYLKINQRYFSRIFKKDTQISPSTYIINKKIEEAKKLLKIPSYSIKDVSEILNFCNYNHFSYTFKKVVGITPKEFQHLR</sequence>
<evidence type="ECO:0000256" key="1">
    <source>
        <dbReference type="ARBA" id="ARBA00023015"/>
    </source>
</evidence>
<dbReference type="SMART" id="SM00342">
    <property type="entry name" value="HTH_ARAC"/>
    <property type="match status" value="1"/>
</dbReference>
<evidence type="ECO:0000313" key="6">
    <source>
        <dbReference type="Proteomes" id="UP001230220"/>
    </source>
</evidence>